<feature type="region of interest" description="Disordered" evidence="1">
    <location>
        <begin position="41"/>
        <end position="65"/>
    </location>
</feature>
<comment type="caution">
    <text evidence="2">The sequence shown here is derived from an EMBL/GenBank/DDBJ whole genome shotgun (WGS) entry which is preliminary data.</text>
</comment>
<keyword evidence="3" id="KW-1185">Reference proteome</keyword>
<evidence type="ECO:0000256" key="1">
    <source>
        <dbReference type="SAM" id="MobiDB-lite"/>
    </source>
</evidence>
<accession>A0A9P6T5X2</accession>
<reference evidence="2" key="1">
    <citation type="submission" date="2013-11" db="EMBL/GenBank/DDBJ databases">
        <title>Genome sequence of the fusiform rust pathogen reveals effectors for host alternation and coevolution with pine.</title>
        <authorList>
            <consortium name="DOE Joint Genome Institute"/>
            <person name="Smith K."/>
            <person name="Pendleton A."/>
            <person name="Kubisiak T."/>
            <person name="Anderson C."/>
            <person name="Salamov A."/>
            <person name="Aerts A."/>
            <person name="Riley R."/>
            <person name="Clum A."/>
            <person name="Lindquist E."/>
            <person name="Ence D."/>
            <person name="Campbell M."/>
            <person name="Kronenberg Z."/>
            <person name="Feau N."/>
            <person name="Dhillon B."/>
            <person name="Hamelin R."/>
            <person name="Burleigh J."/>
            <person name="Smith J."/>
            <person name="Yandell M."/>
            <person name="Nelson C."/>
            <person name="Grigoriev I."/>
            <person name="Davis J."/>
        </authorList>
    </citation>
    <scope>NUCLEOTIDE SEQUENCE</scope>
    <source>
        <strain evidence="2">G11</strain>
    </source>
</reference>
<organism evidence="2 3">
    <name type="scientific">Cronartium quercuum f. sp. fusiforme G11</name>
    <dbReference type="NCBI Taxonomy" id="708437"/>
    <lineage>
        <taxon>Eukaryota</taxon>
        <taxon>Fungi</taxon>
        <taxon>Dikarya</taxon>
        <taxon>Basidiomycota</taxon>
        <taxon>Pucciniomycotina</taxon>
        <taxon>Pucciniomycetes</taxon>
        <taxon>Pucciniales</taxon>
        <taxon>Coleosporiaceae</taxon>
        <taxon>Cronartium</taxon>
    </lineage>
</organism>
<sequence>MAKDKALSPKYLHQHLHTRPDAYHLFFAWLSNIKAMPGWTNEDTTSLSTNHQQPKLGATNQHLNV</sequence>
<dbReference type="EMBL" id="MU167449">
    <property type="protein sequence ID" value="KAG0140377.1"/>
    <property type="molecule type" value="Genomic_DNA"/>
</dbReference>
<gene>
    <name evidence="2" type="ORF">CROQUDRAFT_100194</name>
</gene>
<protein>
    <submittedName>
        <fullName evidence="2">Uncharacterized protein</fullName>
    </submittedName>
</protein>
<evidence type="ECO:0000313" key="2">
    <source>
        <dbReference type="EMBL" id="KAG0140377.1"/>
    </source>
</evidence>
<evidence type="ECO:0000313" key="3">
    <source>
        <dbReference type="Proteomes" id="UP000886653"/>
    </source>
</evidence>
<dbReference type="AlphaFoldDB" id="A0A9P6T5X2"/>
<dbReference type="Proteomes" id="UP000886653">
    <property type="component" value="Unassembled WGS sequence"/>
</dbReference>
<name>A0A9P6T5X2_9BASI</name>
<proteinExistence type="predicted"/>